<evidence type="ECO:0000313" key="2">
    <source>
        <dbReference type="Proteomes" id="UP000054558"/>
    </source>
</evidence>
<organism evidence="1 2">
    <name type="scientific">Klebsormidium nitens</name>
    <name type="common">Green alga</name>
    <name type="synonym">Ulothrix nitens</name>
    <dbReference type="NCBI Taxonomy" id="105231"/>
    <lineage>
        <taxon>Eukaryota</taxon>
        <taxon>Viridiplantae</taxon>
        <taxon>Streptophyta</taxon>
        <taxon>Klebsormidiophyceae</taxon>
        <taxon>Klebsormidiales</taxon>
        <taxon>Klebsormidiaceae</taxon>
        <taxon>Klebsormidium</taxon>
    </lineage>
</organism>
<evidence type="ECO:0000313" key="1">
    <source>
        <dbReference type="EMBL" id="GAQ89607.1"/>
    </source>
</evidence>
<dbReference type="AlphaFoldDB" id="A0A1Y1ILU7"/>
<dbReference type="OMA" id="YTHEASF"/>
<reference evidence="1 2" key="1">
    <citation type="journal article" date="2014" name="Nat. Commun.">
        <title>Klebsormidium flaccidum genome reveals primary factors for plant terrestrial adaptation.</title>
        <authorList>
            <person name="Hori K."/>
            <person name="Maruyama F."/>
            <person name="Fujisawa T."/>
            <person name="Togashi T."/>
            <person name="Yamamoto N."/>
            <person name="Seo M."/>
            <person name="Sato S."/>
            <person name="Yamada T."/>
            <person name="Mori H."/>
            <person name="Tajima N."/>
            <person name="Moriyama T."/>
            <person name="Ikeuchi M."/>
            <person name="Watanabe M."/>
            <person name="Wada H."/>
            <person name="Kobayashi K."/>
            <person name="Saito M."/>
            <person name="Masuda T."/>
            <person name="Sasaki-Sekimoto Y."/>
            <person name="Mashiguchi K."/>
            <person name="Awai K."/>
            <person name="Shimojima M."/>
            <person name="Masuda S."/>
            <person name="Iwai M."/>
            <person name="Nobusawa T."/>
            <person name="Narise T."/>
            <person name="Kondo S."/>
            <person name="Saito H."/>
            <person name="Sato R."/>
            <person name="Murakawa M."/>
            <person name="Ihara Y."/>
            <person name="Oshima-Yamada Y."/>
            <person name="Ohtaka K."/>
            <person name="Satoh M."/>
            <person name="Sonobe K."/>
            <person name="Ishii M."/>
            <person name="Ohtani R."/>
            <person name="Kanamori-Sato M."/>
            <person name="Honoki R."/>
            <person name="Miyazaki D."/>
            <person name="Mochizuki H."/>
            <person name="Umetsu J."/>
            <person name="Higashi K."/>
            <person name="Shibata D."/>
            <person name="Kamiya Y."/>
            <person name="Sato N."/>
            <person name="Nakamura Y."/>
            <person name="Tabata S."/>
            <person name="Ida S."/>
            <person name="Kurokawa K."/>
            <person name="Ohta H."/>
        </authorList>
    </citation>
    <scope>NUCLEOTIDE SEQUENCE [LARGE SCALE GENOMIC DNA]</scope>
    <source>
        <strain evidence="1 2">NIES-2285</strain>
    </source>
</reference>
<gene>
    <name evidence="1" type="ORF">KFL_005410065</name>
</gene>
<dbReference type="EMBL" id="DF237490">
    <property type="protein sequence ID" value="GAQ89607.1"/>
    <property type="molecule type" value="Genomic_DNA"/>
</dbReference>
<keyword evidence="2" id="KW-1185">Reference proteome</keyword>
<sequence>MAASSMLSCAAQPASLTSLRAGRSSSFMGDQVRTAPVALRRSQNVAASFKPRVLVAAAGGYQSGPRTAKDQGAGIVPKAVATSVLYFAAPPAAKVAPLSAAAEVPTSSMPSRYYMQLAQALGVDPSGFQALKTPVSLGTTSKELWDQMDRIPNKVMFGSLGGKVNFHQAYKNIVAPLNPGDDGSAFEAAMGDQLDEWYTYKKTAKGKITPAVFNAWADKNFNGDATEVEEAFLSMTDDPIKAALDVVHNPKNFATLYETDIKALKSMLNGGSAINFTFDNQGAAIDLSSAYAHTESDDRFLWWGSDTSTTATSLSSKIANAKVTVTVSYGKVVSVPVSAKTTWFDSSVMATALNGDSTIWKDPTSQTNFFGNGADQEGQVPRVINSIYVVRGPFKITTTMEADWSDDERSYFQQNISGGFWPFYSSSSKTIQNTVDTCSKTQITATSFNSDSGTYKVLGAQISDIRSAFS</sequence>
<accession>A0A1Y1ILU7</accession>
<protein>
    <submittedName>
        <fullName evidence="1">Uncharacterized protein</fullName>
    </submittedName>
</protein>
<name>A0A1Y1ILU7_KLENI</name>
<dbReference type="Proteomes" id="UP000054558">
    <property type="component" value="Unassembled WGS sequence"/>
</dbReference>
<proteinExistence type="predicted"/>